<evidence type="ECO:0000256" key="3">
    <source>
        <dbReference type="SAM" id="Coils"/>
    </source>
</evidence>
<sequence>MSKHFKTLLFAAVLFIGATSFTTAQSNVAHINKQELIKAMPAYAQAQSEIEKLSQTYQATIQTSLKELDVKLKQYNSEAETQSEQTNMDRMTEVEGIKQSLGEYQQQAQKDLQEKEFNLLKPIVEKADNAIKAVAKAQGIQYVVDSAMLIVADGKDLMADVKKQLGL</sequence>
<feature type="chain" id="PRO_5045678241" evidence="4">
    <location>
        <begin position="25"/>
        <end position="167"/>
    </location>
</feature>
<keyword evidence="6" id="KW-1185">Reference proteome</keyword>
<dbReference type="Proteomes" id="UP000611215">
    <property type="component" value="Unassembled WGS sequence"/>
</dbReference>
<comment type="similarity">
    <text evidence="1">Belongs to the Skp family.</text>
</comment>
<dbReference type="EMBL" id="JADOET010000007">
    <property type="protein sequence ID" value="MBF8150261.1"/>
    <property type="molecule type" value="Genomic_DNA"/>
</dbReference>
<dbReference type="Pfam" id="PF03938">
    <property type="entry name" value="OmpH"/>
    <property type="match status" value="1"/>
</dbReference>
<feature type="coiled-coil region" evidence="3">
    <location>
        <begin position="43"/>
        <end position="85"/>
    </location>
</feature>
<protein>
    <submittedName>
        <fullName evidence="5">OmpH family outer membrane protein</fullName>
    </submittedName>
</protein>
<accession>A0ABS0EIH2</accession>
<dbReference type="SMART" id="SM00935">
    <property type="entry name" value="OmpH"/>
    <property type="match status" value="1"/>
</dbReference>
<organism evidence="5 6">
    <name type="scientific">Winogradskyella marina</name>
    <dbReference type="NCBI Taxonomy" id="2785530"/>
    <lineage>
        <taxon>Bacteria</taxon>
        <taxon>Pseudomonadati</taxon>
        <taxon>Bacteroidota</taxon>
        <taxon>Flavobacteriia</taxon>
        <taxon>Flavobacteriales</taxon>
        <taxon>Flavobacteriaceae</taxon>
        <taxon>Winogradskyella</taxon>
    </lineage>
</organism>
<dbReference type="InterPro" id="IPR024930">
    <property type="entry name" value="Skp_dom_sf"/>
</dbReference>
<evidence type="ECO:0000313" key="6">
    <source>
        <dbReference type="Proteomes" id="UP000611215"/>
    </source>
</evidence>
<dbReference type="PANTHER" id="PTHR35089:SF1">
    <property type="entry name" value="CHAPERONE PROTEIN SKP"/>
    <property type="match status" value="1"/>
</dbReference>
<feature type="signal peptide" evidence="4">
    <location>
        <begin position="1"/>
        <end position="24"/>
    </location>
</feature>
<dbReference type="InterPro" id="IPR005632">
    <property type="entry name" value="Chaperone_Skp"/>
</dbReference>
<evidence type="ECO:0000313" key="5">
    <source>
        <dbReference type="EMBL" id="MBF8150261.1"/>
    </source>
</evidence>
<keyword evidence="2 4" id="KW-0732">Signal</keyword>
<dbReference type="Gene3D" id="3.30.910.20">
    <property type="entry name" value="Skp domain"/>
    <property type="match status" value="1"/>
</dbReference>
<reference evidence="5 6" key="1">
    <citation type="submission" date="2020-11" db="EMBL/GenBank/DDBJ databases">
        <title>Winogradskyella marina sp. nov., isolated from marine sediment.</title>
        <authorList>
            <person name="Bo J."/>
            <person name="Wang S."/>
            <person name="Song X."/>
            <person name="Du Z."/>
        </authorList>
    </citation>
    <scope>NUCLEOTIDE SEQUENCE [LARGE SCALE GENOMIC DNA]</scope>
    <source>
        <strain evidence="5 6">F6397</strain>
    </source>
</reference>
<gene>
    <name evidence="5" type="ORF">ITJ86_10160</name>
</gene>
<evidence type="ECO:0000256" key="2">
    <source>
        <dbReference type="ARBA" id="ARBA00022729"/>
    </source>
</evidence>
<proteinExistence type="inferred from homology"/>
<evidence type="ECO:0000256" key="1">
    <source>
        <dbReference type="ARBA" id="ARBA00009091"/>
    </source>
</evidence>
<keyword evidence="3" id="KW-0175">Coiled coil</keyword>
<dbReference type="RefSeq" id="WP_195871531.1">
    <property type="nucleotide sequence ID" value="NZ_JADOET010000007.1"/>
</dbReference>
<dbReference type="PANTHER" id="PTHR35089">
    <property type="entry name" value="CHAPERONE PROTEIN SKP"/>
    <property type="match status" value="1"/>
</dbReference>
<dbReference type="SUPFAM" id="SSF111384">
    <property type="entry name" value="OmpH-like"/>
    <property type="match status" value="1"/>
</dbReference>
<name>A0ABS0EIH2_9FLAO</name>
<evidence type="ECO:0000256" key="4">
    <source>
        <dbReference type="SAM" id="SignalP"/>
    </source>
</evidence>
<comment type="caution">
    <text evidence="5">The sequence shown here is derived from an EMBL/GenBank/DDBJ whole genome shotgun (WGS) entry which is preliminary data.</text>
</comment>